<dbReference type="Gene3D" id="3.40.50.620">
    <property type="entry name" value="HUPs"/>
    <property type="match status" value="1"/>
</dbReference>
<evidence type="ECO:0000313" key="3">
    <source>
        <dbReference type="EMBL" id="AUX10615.1"/>
    </source>
</evidence>
<evidence type="ECO:0000256" key="1">
    <source>
        <dbReference type="ARBA" id="ARBA00008791"/>
    </source>
</evidence>
<dbReference type="EMBL" id="CP025066">
    <property type="protein sequence ID" value="AUX10615.1"/>
    <property type="molecule type" value="Genomic_DNA"/>
</dbReference>
<dbReference type="PRINTS" id="PR01438">
    <property type="entry name" value="UNVRSLSTRESS"/>
</dbReference>
<feature type="domain" description="UspA" evidence="2">
    <location>
        <begin position="3"/>
        <end position="139"/>
    </location>
</feature>
<dbReference type="InterPro" id="IPR014729">
    <property type="entry name" value="Rossmann-like_a/b/a_fold"/>
</dbReference>
<dbReference type="OrthoDB" id="105697at2157"/>
<dbReference type="CDD" id="cd00293">
    <property type="entry name" value="USP-like"/>
    <property type="match status" value="1"/>
</dbReference>
<organism evidence="3 4">
    <name type="scientific">Halalkaliarchaeum desulfuricum</name>
    <dbReference type="NCBI Taxonomy" id="2055893"/>
    <lineage>
        <taxon>Archaea</taxon>
        <taxon>Methanobacteriati</taxon>
        <taxon>Methanobacteriota</taxon>
        <taxon>Stenosarchaea group</taxon>
        <taxon>Halobacteria</taxon>
        <taxon>Halobacteriales</taxon>
        <taxon>Haloferacaceae</taxon>
        <taxon>Halalkaliarchaeum</taxon>
    </lineage>
</organism>
<dbReference type="AlphaFoldDB" id="A0A343TNE3"/>
<dbReference type="InterPro" id="IPR006016">
    <property type="entry name" value="UspA"/>
</dbReference>
<dbReference type="SUPFAM" id="SSF52402">
    <property type="entry name" value="Adenine nucleotide alpha hydrolases-like"/>
    <property type="match status" value="1"/>
</dbReference>
<comment type="similarity">
    <text evidence="1">Belongs to the universal stress protein A family.</text>
</comment>
<dbReference type="KEGG" id="hdf:AArcSl_3004"/>
<dbReference type="GeneID" id="37879365"/>
<dbReference type="PANTHER" id="PTHR46268">
    <property type="entry name" value="STRESS RESPONSE PROTEIN NHAX"/>
    <property type="match status" value="1"/>
</dbReference>
<proteinExistence type="inferred from homology"/>
<accession>A0A343TNE3</accession>
<evidence type="ECO:0000259" key="2">
    <source>
        <dbReference type="Pfam" id="PF00582"/>
    </source>
</evidence>
<dbReference type="RefSeq" id="WP_119821081.1">
    <property type="nucleotide sequence ID" value="NZ_CP025066.1"/>
</dbReference>
<dbReference type="PANTHER" id="PTHR46268:SF6">
    <property type="entry name" value="UNIVERSAL STRESS PROTEIN UP12"/>
    <property type="match status" value="1"/>
</dbReference>
<name>A0A343TNE3_9EURY</name>
<dbReference type="Proteomes" id="UP000263012">
    <property type="component" value="Chromosome"/>
</dbReference>
<keyword evidence="4" id="KW-1185">Reference proteome</keyword>
<reference evidence="4" key="1">
    <citation type="submission" date="2017-11" db="EMBL/GenBank/DDBJ databases">
        <title>Phenotypic and genomic properties of facultatively anaerobic sulfur-reducing natronoarchaea from hypersaline soda lakes.</title>
        <authorList>
            <person name="Sorokin D.Y."/>
            <person name="Kublanov I.V."/>
            <person name="Roman P."/>
            <person name="Sinninghe Damste J.S."/>
            <person name="Golyshin P.N."/>
            <person name="Rojo D."/>
            <person name="Ciordia S."/>
            <person name="Mena M.D.C."/>
            <person name="Ferrer M."/>
            <person name="Messina E."/>
            <person name="Smedile F."/>
            <person name="La Spada G."/>
            <person name="La Cono V."/>
            <person name="Yakimov M.M."/>
        </authorList>
    </citation>
    <scope>NUCLEOTIDE SEQUENCE [LARGE SCALE GENOMIC DNA]</scope>
    <source>
        <strain evidence="4">AArc-Sl</strain>
    </source>
</reference>
<sequence>MAYDRIVVATEGSPCANRGVERAIDLAAESGATVHAVYVVDQGIGRPGDWDIVVERQEAEGEDALDTVGDMGAEAGVEVEKHLRRGQPAEQIVGFTEGIDADLIVMGTCGRSGFDRFRHAGSTTERVLRRSSVPVLAVPPDEST</sequence>
<dbReference type="InterPro" id="IPR006015">
    <property type="entry name" value="Universal_stress_UspA"/>
</dbReference>
<protein>
    <submittedName>
        <fullName evidence="3">Universal stress protein UspA</fullName>
    </submittedName>
</protein>
<evidence type="ECO:0000313" key="4">
    <source>
        <dbReference type="Proteomes" id="UP000263012"/>
    </source>
</evidence>
<gene>
    <name evidence="3" type="primary">uspA32</name>
    <name evidence="3" type="ORF">AArcSl_3004</name>
</gene>
<dbReference type="Pfam" id="PF00582">
    <property type="entry name" value="Usp"/>
    <property type="match status" value="1"/>
</dbReference>